<evidence type="ECO:0000256" key="5">
    <source>
        <dbReference type="PROSITE-ProRule" id="PRU10141"/>
    </source>
</evidence>
<dbReference type="Pfam" id="PF00069">
    <property type="entry name" value="Pkinase"/>
    <property type="match status" value="1"/>
</dbReference>
<dbReference type="PANTHER" id="PTHR48011:SF5">
    <property type="entry name" value="PROTEIN KINASE DOMAIN-CONTAINING PROTEIN"/>
    <property type="match status" value="1"/>
</dbReference>
<keyword evidence="1" id="KW-0808">Transferase</keyword>
<comment type="similarity">
    <text evidence="6">Belongs to the protein kinase superfamily.</text>
</comment>
<dbReference type="CDD" id="cd06606">
    <property type="entry name" value="STKc_MAPKKK"/>
    <property type="match status" value="1"/>
</dbReference>
<reference evidence="8" key="2">
    <citation type="submission" date="2019-07" db="EMBL/GenBank/DDBJ databases">
        <authorList>
            <person name="Yang Y."/>
            <person name="Bocs S."/>
            <person name="Baudouin L."/>
        </authorList>
    </citation>
    <scope>NUCLEOTIDE SEQUENCE</scope>
    <source>
        <tissue evidence="8">Spear leaf of Hainan Tall coconut</tissue>
    </source>
</reference>
<feature type="binding site" evidence="5">
    <location>
        <position position="43"/>
    </location>
    <ligand>
        <name>ATP</name>
        <dbReference type="ChEBI" id="CHEBI:30616"/>
    </ligand>
</feature>
<feature type="domain" description="Protein kinase" evidence="7">
    <location>
        <begin position="14"/>
        <end position="278"/>
    </location>
</feature>
<keyword evidence="4 5" id="KW-0067">ATP-binding</keyword>
<evidence type="ECO:0000256" key="1">
    <source>
        <dbReference type="ARBA" id="ARBA00022679"/>
    </source>
</evidence>
<dbReference type="InterPro" id="IPR000719">
    <property type="entry name" value="Prot_kinase_dom"/>
</dbReference>
<keyword evidence="2 5" id="KW-0547">Nucleotide-binding</keyword>
<dbReference type="InterPro" id="IPR017441">
    <property type="entry name" value="Protein_kinase_ATP_BS"/>
</dbReference>
<evidence type="ECO:0000313" key="9">
    <source>
        <dbReference type="Proteomes" id="UP000797356"/>
    </source>
</evidence>
<dbReference type="InterPro" id="IPR052751">
    <property type="entry name" value="Plant_MAPKKK"/>
</dbReference>
<gene>
    <name evidence="8" type="ORF">COCNU_01G021490</name>
</gene>
<evidence type="ECO:0000259" key="7">
    <source>
        <dbReference type="PROSITE" id="PS50011"/>
    </source>
</evidence>
<organism evidence="8 9">
    <name type="scientific">Cocos nucifera</name>
    <name type="common">Coconut palm</name>
    <dbReference type="NCBI Taxonomy" id="13894"/>
    <lineage>
        <taxon>Eukaryota</taxon>
        <taxon>Viridiplantae</taxon>
        <taxon>Streptophyta</taxon>
        <taxon>Embryophyta</taxon>
        <taxon>Tracheophyta</taxon>
        <taxon>Spermatophyta</taxon>
        <taxon>Magnoliopsida</taxon>
        <taxon>Liliopsida</taxon>
        <taxon>Arecaceae</taxon>
        <taxon>Arecoideae</taxon>
        <taxon>Cocoseae</taxon>
        <taxon>Attaleinae</taxon>
        <taxon>Cocos</taxon>
    </lineage>
</organism>
<dbReference type="GO" id="GO:0007165">
    <property type="term" value="P:signal transduction"/>
    <property type="evidence" value="ECO:0007669"/>
    <property type="project" value="TreeGrafter"/>
</dbReference>
<reference evidence="8" key="1">
    <citation type="journal article" date="2017" name="Gigascience">
        <title>The genome draft of coconut (Cocos nucifera).</title>
        <authorList>
            <person name="Xiao Y."/>
            <person name="Xu P."/>
            <person name="Fan H."/>
            <person name="Baudouin L."/>
            <person name="Xia W."/>
            <person name="Bocs S."/>
            <person name="Xu J."/>
            <person name="Li Q."/>
            <person name="Guo A."/>
            <person name="Zhou L."/>
            <person name="Li J."/>
            <person name="Wu Y."/>
            <person name="Ma Z."/>
            <person name="Armero A."/>
            <person name="Issali A.E."/>
            <person name="Liu N."/>
            <person name="Peng M."/>
            <person name="Yang Y."/>
        </authorList>
    </citation>
    <scope>NUCLEOTIDE SEQUENCE</scope>
    <source>
        <tissue evidence="8">Spear leaf of Hainan Tall coconut</tissue>
    </source>
</reference>
<keyword evidence="3 8" id="KW-0418">Kinase</keyword>
<evidence type="ECO:0000256" key="4">
    <source>
        <dbReference type="ARBA" id="ARBA00022840"/>
    </source>
</evidence>
<protein>
    <submittedName>
        <fullName evidence="8">Mitogen-activated protein kinase kinase kinase 18</fullName>
    </submittedName>
</protein>
<dbReference type="PROSITE" id="PS00107">
    <property type="entry name" value="PROTEIN_KINASE_ATP"/>
    <property type="match status" value="1"/>
</dbReference>
<dbReference type="InterPro" id="IPR008271">
    <property type="entry name" value="Ser/Thr_kinase_AS"/>
</dbReference>
<dbReference type="GO" id="GO:0005524">
    <property type="term" value="F:ATP binding"/>
    <property type="evidence" value="ECO:0007669"/>
    <property type="project" value="UniProtKB-UniRule"/>
</dbReference>
<proteinExistence type="inferred from homology"/>
<dbReference type="Gene3D" id="1.10.510.10">
    <property type="entry name" value="Transferase(Phosphotransferase) domain 1"/>
    <property type="match status" value="1"/>
</dbReference>
<keyword evidence="6" id="KW-0723">Serine/threonine-protein kinase</keyword>
<dbReference type="InterPro" id="IPR011009">
    <property type="entry name" value="Kinase-like_dom_sf"/>
</dbReference>
<dbReference type="GO" id="GO:0004674">
    <property type="term" value="F:protein serine/threonine kinase activity"/>
    <property type="evidence" value="ECO:0007669"/>
    <property type="project" value="UniProtKB-KW"/>
</dbReference>
<dbReference type="PANTHER" id="PTHR48011">
    <property type="entry name" value="CCR4-NOT TRANSCRIPTIONAL COMPLEX SUBUNIT CAF120-RELATED"/>
    <property type="match status" value="1"/>
</dbReference>
<sequence>MARAISNSLCPKDWVRGKAVGNGSFGIVHLAMNRSTGELFVVKSSPSGMGLRSLKNEADILESLNSPYIVRSLGHEAVDRAGSQQEFNLFMEYMAGGSLLDIVEKFGGALDESVIRSYTRELLEGIAYLRRNDIVHCDVKCKNVLLGSSGNIKLADFGCARRLGGSSEVDACSKNSSLFLAGTPLWMAPEILKNEGVGFLSDIWSLGCTVIEMATGRPPWTDEVSNPMAAVYKIACCDDLPKLPSGFSDEGLDFLGKCLQKDPKKRWNAEQLLNHPFITGSSNQMCLKEASWSPTSVLHAGSRGNWPLDELESPTEEDISIWGPFLMQSEIPKKLTRMCSKESDLQATEGWIEVRSG</sequence>
<evidence type="ECO:0000256" key="3">
    <source>
        <dbReference type="ARBA" id="ARBA00022777"/>
    </source>
</evidence>
<dbReference type="PROSITE" id="PS00108">
    <property type="entry name" value="PROTEIN_KINASE_ST"/>
    <property type="match status" value="1"/>
</dbReference>
<accession>A0A8K0HX87</accession>
<evidence type="ECO:0000256" key="2">
    <source>
        <dbReference type="ARBA" id="ARBA00022741"/>
    </source>
</evidence>
<dbReference type="EMBL" id="CM017872">
    <property type="protein sequence ID" value="KAG1328215.1"/>
    <property type="molecule type" value="Genomic_DNA"/>
</dbReference>
<evidence type="ECO:0000313" key="8">
    <source>
        <dbReference type="EMBL" id="KAG1328215.1"/>
    </source>
</evidence>
<keyword evidence="9" id="KW-1185">Reference proteome</keyword>
<dbReference type="AlphaFoldDB" id="A0A8K0HX87"/>
<dbReference type="SMART" id="SM00220">
    <property type="entry name" value="S_TKc"/>
    <property type="match status" value="1"/>
</dbReference>
<dbReference type="SUPFAM" id="SSF56112">
    <property type="entry name" value="Protein kinase-like (PK-like)"/>
    <property type="match status" value="1"/>
</dbReference>
<dbReference type="Proteomes" id="UP000797356">
    <property type="component" value="Chromosome 1"/>
</dbReference>
<comment type="caution">
    <text evidence="8">The sequence shown here is derived from an EMBL/GenBank/DDBJ whole genome shotgun (WGS) entry which is preliminary data.</text>
</comment>
<dbReference type="PROSITE" id="PS50011">
    <property type="entry name" value="PROTEIN_KINASE_DOM"/>
    <property type="match status" value="1"/>
</dbReference>
<name>A0A8K0HX87_COCNU</name>
<dbReference type="OrthoDB" id="275301at2759"/>
<evidence type="ECO:0000256" key="6">
    <source>
        <dbReference type="RuleBase" id="RU000304"/>
    </source>
</evidence>